<dbReference type="Pfam" id="PF18939">
    <property type="entry name" value="DUF5686"/>
    <property type="match status" value="1"/>
</dbReference>
<dbReference type="Pfam" id="PF13715">
    <property type="entry name" value="CarbopepD_reg_2"/>
    <property type="match status" value="1"/>
</dbReference>
<evidence type="ECO:0000313" key="2">
    <source>
        <dbReference type="Proteomes" id="UP000198963"/>
    </source>
</evidence>
<keyword evidence="2" id="KW-1185">Reference proteome</keyword>
<sequence length="789" mass="90556">MIKTIAFTLTFVFISIASYSQSQKKFKLIDEDHGHVIPFANVIFNDIKNKGTATDIDGVFFVESTIKTMTISYVGYETKTLHISSLKHPTITLKQEVSALDEVVLEGENPAHRIIRLAVANKALNNPENLNAFTYDSYDKVFVDVNDDAPQKDSLTEDQSFLKDAYVFITETIAKHKYLKPKFTEDSVIARRTSGFKDPNFAILANSFQPFSFYDDHISLFETDYLNPISKNSTKKYKFRLKDEYIKNQDTVFVISFEPKANRNFEGLEGLLYINSNQYAVESVDATTHNSGKIDFTIQQKYKFINDQYWFPEQLNFVIILGEGFGSLKYVGKSYLTNITVNPPLKKTDFPLVSLTLPDNNEGRLSHYWDQYRKDPLDKKEQRTYVLIDSIGDEIHLDKYLKWAPSLAQWRIPFKYVDLDLKKLASYTKYEGTRLGLGLYTNDDVFKNISFGGYSAYGFKDHTWKYGGEVLVDIPGEKDISISLKYKNDVRETGTYSENSNENPFSQRHWIASQMDAIESFSIYTDMKLWRNIHWNIGFNTANVTPLYNYQFINNGLSITNYINSEINVGVGYHVKEQLVNTFGVVTRLPSDAPVFNLIYSRGLKGTFEGDFNYNKFKITLDHSFTTKGLGKTTYRLDLGYIDTALPYGLLFTGEGSLDKNIPFVVKHYFQTVTPYEFLSDRYANIFTTHNFGRLLNNKGLFQPDVLLYNNLGIGSLEHASNHLEIAFKTKDNLFLETGLELQNLIKIPYLNIGYLGIGIGAFYRYGYHNLENSDDNFAFKYSIGFSFK</sequence>
<name>A0A1H1TKQ7_9FLAO</name>
<accession>A0A1H1TKQ7</accession>
<dbReference type="InterPro" id="IPR008969">
    <property type="entry name" value="CarboxyPept-like_regulatory"/>
</dbReference>
<gene>
    <name evidence="1" type="ORF">SAMN04489797_1975</name>
</gene>
<organism evidence="1 2">
    <name type="scientific">Winogradskyella sediminis</name>
    <dbReference type="NCBI Taxonomy" id="1382466"/>
    <lineage>
        <taxon>Bacteria</taxon>
        <taxon>Pseudomonadati</taxon>
        <taxon>Bacteroidota</taxon>
        <taxon>Flavobacteriia</taxon>
        <taxon>Flavobacteriales</taxon>
        <taxon>Flavobacteriaceae</taxon>
        <taxon>Winogradskyella</taxon>
    </lineage>
</organism>
<evidence type="ECO:0000313" key="1">
    <source>
        <dbReference type="EMBL" id="SDS60778.1"/>
    </source>
</evidence>
<proteinExistence type="predicted"/>
<dbReference type="SUPFAM" id="SSF49464">
    <property type="entry name" value="Carboxypeptidase regulatory domain-like"/>
    <property type="match status" value="1"/>
</dbReference>
<dbReference type="InterPro" id="IPR043741">
    <property type="entry name" value="DUF5686"/>
</dbReference>
<reference evidence="1 2" key="1">
    <citation type="submission" date="2016-10" db="EMBL/GenBank/DDBJ databases">
        <authorList>
            <person name="Varghese N."/>
            <person name="Submissions S."/>
        </authorList>
    </citation>
    <scope>NUCLEOTIDE SEQUENCE [LARGE SCALE GENOMIC DNA]</scope>
    <source>
        <strain evidence="1 2">RHA_55</strain>
    </source>
</reference>
<dbReference type="STRING" id="1249933.SAMN04489797_1975"/>
<dbReference type="AlphaFoldDB" id="A0A1H1TKQ7"/>
<protein>
    <submittedName>
        <fullName evidence="1">CarboxypepD_reg-like domain-containing protein</fullName>
    </submittedName>
</protein>
<dbReference type="RefSeq" id="WP_092446546.1">
    <property type="nucleotide sequence ID" value="NZ_LT629774.1"/>
</dbReference>
<dbReference type="Proteomes" id="UP000198963">
    <property type="component" value="Chromosome I"/>
</dbReference>
<dbReference type="EMBL" id="LT629774">
    <property type="protein sequence ID" value="SDS60778.1"/>
    <property type="molecule type" value="Genomic_DNA"/>
</dbReference>